<sequence>MMNEDEVLDAVKQTLSDVRMERPVEAIQQRGRERRRNRKLFGVAAGGGLAAVVALALALPTAAAQPDATPTDTGPVAGSSGTTAMEPAAFTLARQADSTVKLTLNYRQLLDPAALKSALADAGVPAEVKTHAICTPEGKELPQADQVYSNKRVNWPDGSPKQYDMVIAPAKMPKNSRLYFSVFSIRPGEEYAKIANYLVSNDDPMKCGSEK</sequence>
<evidence type="ECO:0000313" key="3">
    <source>
        <dbReference type="Proteomes" id="UP000271548"/>
    </source>
</evidence>
<keyword evidence="1" id="KW-1133">Transmembrane helix</keyword>
<protein>
    <submittedName>
        <fullName evidence="2">Uncharacterized protein</fullName>
    </submittedName>
</protein>
<keyword evidence="3" id="KW-1185">Reference proteome</keyword>
<dbReference type="EMBL" id="RAZS01000001">
    <property type="protein sequence ID" value="RKN23966.1"/>
    <property type="molecule type" value="Genomic_DNA"/>
</dbReference>
<name>A0ABX9RJ91_9ACTN</name>
<evidence type="ECO:0000256" key="1">
    <source>
        <dbReference type="SAM" id="Phobius"/>
    </source>
</evidence>
<dbReference type="RefSeq" id="WP_120673644.1">
    <property type="nucleotide sequence ID" value="NZ_RAZS01000001.1"/>
</dbReference>
<feature type="transmembrane region" description="Helical" evidence="1">
    <location>
        <begin position="40"/>
        <end position="59"/>
    </location>
</feature>
<reference evidence="2 3" key="1">
    <citation type="submission" date="2018-09" db="EMBL/GenBank/DDBJ databases">
        <title>Micromonospora sp. nov. MS1-9, isolated from a root of Musa sp.</title>
        <authorList>
            <person name="Kuncharoen N."/>
            <person name="Kudo T."/>
            <person name="Ohkuma M."/>
            <person name="Yuki M."/>
            <person name="Tanasupawat S."/>
        </authorList>
    </citation>
    <scope>NUCLEOTIDE SEQUENCE [LARGE SCALE GENOMIC DNA]</scope>
    <source>
        <strain evidence="2 3">NGC1-4</strain>
    </source>
</reference>
<evidence type="ECO:0000313" key="2">
    <source>
        <dbReference type="EMBL" id="RKN23966.1"/>
    </source>
</evidence>
<keyword evidence="1" id="KW-0812">Transmembrane</keyword>
<comment type="caution">
    <text evidence="2">The sequence shown here is derived from an EMBL/GenBank/DDBJ whole genome shotgun (WGS) entry which is preliminary data.</text>
</comment>
<organism evidence="2 3">
    <name type="scientific">Micromonospora musae</name>
    <dbReference type="NCBI Taxonomy" id="1894970"/>
    <lineage>
        <taxon>Bacteria</taxon>
        <taxon>Bacillati</taxon>
        <taxon>Actinomycetota</taxon>
        <taxon>Actinomycetes</taxon>
        <taxon>Micromonosporales</taxon>
        <taxon>Micromonosporaceae</taxon>
        <taxon>Micromonospora</taxon>
    </lineage>
</organism>
<gene>
    <name evidence="2" type="ORF">D7147_02825</name>
</gene>
<accession>A0ABX9RJ91</accession>
<dbReference type="Proteomes" id="UP000271548">
    <property type="component" value="Unassembled WGS sequence"/>
</dbReference>
<keyword evidence="1" id="KW-0472">Membrane</keyword>
<proteinExistence type="predicted"/>